<dbReference type="Gene3D" id="3.30.450.40">
    <property type="match status" value="1"/>
</dbReference>
<dbReference type="GO" id="GO:0000155">
    <property type="term" value="F:phosphorelay sensor kinase activity"/>
    <property type="evidence" value="ECO:0007669"/>
    <property type="project" value="InterPro"/>
</dbReference>
<dbReference type="OrthoDB" id="5490958at2"/>
<dbReference type="Gene3D" id="3.30.565.10">
    <property type="entry name" value="Histidine kinase-like ATPase, C-terminal domain"/>
    <property type="match status" value="1"/>
</dbReference>
<dbReference type="AlphaFoldDB" id="A0A1L9BBU3"/>
<dbReference type="SUPFAM" id="SSF47384">
    <property type="entry name" value="Homodimeric domain of signal transducing histidine kinase"/>
    <property type="match status" value="1"/>
</dbReference>
<name>A0A1L9BBU3_9BACT</name>
<dbReference type="PRINTS" id="PR00344">
    <property type="entry name" value="BCTRLSENSOR"/>
</dbReference>
<dbReference type="Gene3D" id="1.10.287.130">
    <property type="match status" value="1"/>
</dbReference>
<evidence type="ECO:0000256" key="1">
    <source>
        <dbReference type="ARBA" id="ARBA00000085"/>
    </source>
</evidence>
<dbReference type="Pfam" id="PF02518">
    <property type="entry name" value="HATPase_c"/>
    <property type="match status" value="1"/>
</dbReference>
<reference evidence="6" key="1">
    <citation type="submission" date="2016-11" db="EMBL/GenBank/DDBJ databases">
        <authorList>
            <person name="Shukria A."/>
            <person name="Stevens D.C."/>
        </authorList>
    </citation>
    <scope>NUCLEOTIDE SEQUENCE [LARGE SCALE GENOMIC DNA]</scope>
    <source>
        <strain evidence="6">Cbfe23</strain>
    </source>
</reference>
<comment type="caution">
    <text evidence="5">The sequence shown here is derived from an EMBL/GenBank/DDBJ whole genome shotgun (WGS) entry which is preliminary data.</text>
</comment>
<dbReference type="InterPro" id="IPR036097">
    <property type="entry name" value="HisK_dim/P_sf"/>
</dbReference>
<dbReference type="RefSeq" id="WP_071899878.1">
    <property type="nucleotide sequence ID" value="NZ_MPIN01000004.1"/>
</dbReference>
<dbReference type="SUPFAM" id="SSF55781">
    <property type="entry name" value="GAF domain-like"/>
    <property type="match status" value="1"/>
</dbReference>
<dbReference type="InterPro" id="IPR003018">
    <property type="entry name" value="GAF"/>
</dbReference>
<dbReference type="EMBL" id="MPIN01000004">
    <property type="protein sequence ID" value="OJH39715.1"/>
    <property type="molecule type" value="Genomic_DNA"/>
</dbReference>
<dbReference type="CDD" id="cd00075">
    <property type="entry name" value="HATPase"/>
    <property type="match status" value="1"/>
</dbReference>
<dbReference type="SMART" id="SM00065">
    <property type="entry name" value="GAF"/>
    <property type="match status" value="1"/>
</dbReference>
<comment type="catalytic activity">
    <reaction evidence="1">
        <text>ATP + protein L-histidine = ADP + protein N-phospho-L-histidine.</text>
        <dbReference type="EC" id="2.7.13.3"/>
    </reaction>
</comment>
<proteinExistence type="predicted"/>
<dbReference type="InterPro" id="IPR003594">
    <property type="entry name" value="HATPase_dom"/>
</dbReference>
<reference evidence="5 6" key="2">
    <citation type="submission" date="2016-12" db="EMBL/GenBank/DDBJ databases">
        <title>Draft Genome Sequence of Cystobacter ferrugineus Strain Cbfe23.</title>
        <authorList>
            <person name="Akbar S."/>
            <person name="Dowd S.E."/>
            <person name="Stevens D.C."/>
        </authorList>
    </citation>
    <scope>NUCLEOTIDE SEQUENCE [LARGE SCALE GENOMIC DNA]</scope>
    <source>
        <strain evidence="5 6">Cbfe23</strain>
    </source>
</reference>
<sequence length="413" mass="45096">MDSEKKESTPEQRDRMLQALEELLEITPTDVESAMNQVAQCVIELTSADKVDVFLFEPSTTSLVAVGTSDSPLGRKQKALGLDRLPLANGGRTVEVFQTGKTWHHPRQDEDPGELVGLKQALGIRSHIGVLIEVGDKPRGVLDVQSRTPDFFNADDVRFLETAARWVGVVTHRVELSEALTKAALEQGRRAAAEELITILAHDMGNHLTPMRIRLELIHRRAAREKAVPYLRDVEAAEQSLKALSRLISDLMDVGRLEQGLFTLNQYPVDLVALSEEVAKVASTPGKEVQLTGMQELVAQADPARLRQALENLVANAQKYSPAGLPVSIDINRQQRENGAWALVSVKDQGPGIAPEVMPRLFERFAKGPGSTGLGLGLYLVRSIAEAHGGTLTVQSELGKGALFVLELPLVEE</sequence>
<keyword evidence="5" id="KW-0418">Kinase</keyword>
<dbReference type="Proteomes" id="UP000182229">
    <property type="component" value="Unassembled WGS sequence"/>
</dbReference>
<dbReference type="Pfam" id="PF01590">
    <property type="entry name" value="GAF"/>
    <property type="match status" value="1"/>
</dbReference>
<dbReference type="SMART" id="SM00388">
    <property type="entry name" value="HisKA"/>
    <property type="match status" value="1"/>
</dbReference>
<evidence type="ECO:0000313" key="6">
    <source>
        <dbReference type="Proteomes" id="UP000182229"/>
    </source>
</evidence>
<keyword evidence="5" id="KW-0808">Transferase</keyword>
<dbReference type="SMART" id="SM00387">
    <property type="entry name" value="HATPase_c"/>
    <property type="match status" value="1"/>
</dbReference>
<dbReference type="InterPro" id="IPR005467">
    <property type="entry name" value="His_kinase_dom"/>
</dbReference>
<dbReference type="InterPro" id="IPR003661">
    <property type="entry name" value="HisK_dim/P_dom"/>
</dbReference>
<gene>
    <name evidence="5" type="ORF">BON30_19805</name>
</gene>
<dbReference type="CDD" id="cd00082">
    <property type="entry name" value="HisKA"/>
    <property type="match status" value="1"/>
</dbReference>
<dbReference type="SUPFAM" id="SSF55874">
    <property type="entry name" value="ATPase domain of HSP90 chaperone/DNA topoisomerase II/histidine kinase"/>
    <property type="match status" value="1"/>
</dbReference>
<dbReference type="PROSITE" id="PS50109">
    <property type="entry name" value="HIS_KIN"/>
    <property type="match status" value="1"/>
</dbReference>
<keyword evidence="6" id="KW-1185">Reference proteome</keyword>
<dbReference type="STRING" id="83449.BON30_19805"/>
<evidence type="ECO:0000313" key="5">
    <source>
        <dbReference type="EMBL" id="OJH39715.1"/>
    </source>
</evidence>
<feature type="domain" description="Histidine kinase" evidence="4">
    <location>
        <begin position="199"/>
        <end position="412"/>
    </location>
</feature>
<dbReference type="InterPro" id="IPR036890">
    <property type="entry name" value="HATPase_C_sf"/>
</dbReference>
<dbReference type="EC" id="2.7.13.3" evidence="2"/>
<evidence type="ECO:0000259" key="4">
    <source>
        <dbReference type="PROSITE" id="PS50109"/>
    </source>
</evidence>
<evidence type="ECO:0000256" key="3">
    <source>
        <dbReference type="ARBA" id="ARBA00022553"/>
    </source>
</evidence>
<accession>A0A1L9BBU3</accession>
<dbReference type="PANTHER" id="PTHR43547:SF2">
    <property type="entry name" value="HYBRID SIGNAL TRANSDUCTION HISTIDINE KINASE C"/>
    <property type="match status" value="1"/>
</dbReference>
<keyword evidence="3" id="KW-0597">Phosphoprotein</keyword>
<organism evidence="5 6">
    <name type="scientific">Cystobacter ferrugineus</name>
    <dbReference type="NCBI Taxonomy" id="83449"/>
    <lineage>
        <taxon>Bacteria</taxon>
        <taxon>Pseudomonadati</taxon>
        <taxon>Myxococcota</taxon>
        <taxon>Myxococcia</taxon>
        <taxon>Myxococcales</taxon>
        <taxon>Cystobacterineae</taxon>
        <taxon>Archangiaceae</taxon>
        <taxon>Cystobacter</taxon>
    </lineage>
</organism>
<evidence type="ECO:0000256" key="2">
    <source>
        <dbReference type="ARBA" id="ARBA00012438"/>
    </source>
</evidence>
<protein>
    <recommendedName>
        <fullName evidence="2">histidine kinase</fullName>
        <ecNumber evidence="2">2.7.13.3</ecNumber>
    </recommendedName>
</protein>
<dbReference type="PANTHER" id="PTHR43547">
    <property type="entry name" value="TWO-COMPONENT HISTIDINE KINASE"/>
    <property type="match status" value="1"/>
</dbReference>
<dbReference type="InterPro" id="IPR004358">
    <property type="entry name" value="Sig_transdc_His_kin-like_C"/>
</dbReference>
<dbReference type="InterPro" id="IPR029016">
    <property type="entry name" value="GAF-like_dom_sf"/>
</dbReference>